<feature type="compositionally biased region" description="Basic and acidic residues" evidence="1">
    <location>
        <begin position="294"/>
        <end position="303"/>
    </location>
</feature>
<proteinExistence type="predicted"/>
<feature type="region of interest" description="Disordered" evidence="1">
    <location>
        <begin position="175"/>
        <end position="230"/>
    </location>
</feature>
<evidence type="ECO:0000313" key="2">
    <source>
        <dbReference type="EMBL" id="KJA25394.1"/>
    </source>
</evidence>
<keyword evidence="3" id="KW-1185">Reference proteome</keyword>
<dbReference type="Proteomes" id="UP000054270">
    <property type="component" value="Unassembled WGS sequence"/>
</dbReference>
<organism evidence="2 3">
    <name type="scientific">Hypholoma sublateritium (strain FD-334 SS-4)</name>
    <dbReference type="NCBI Taxonomy" id="945553"/>
    <lineage>
        <taxon>Eukaryota</taxon>
        <taxon>Fungi</taxon>
        <taxon>Dikarya</taxon>
        <taxon>Basidiomycota</taxon>
        <taxon>Agaricomycotina</taxon>
        <taxon>Agaricomycetes</taxon>
        <taxon>Agaricomycetidae</taxon>
        <taxon>Agaricales</taxon>
        <taxon>Agaricineae</taxon>
        <taxon>Strophariaceae</taxon>
        <taxon>Hypholoma</taxon>
    </lineage>
</organism>
<evidence type="ECO:0000256" key="1">
    <source>
        <dbReference type="SAM" id="MobiDB-lite"/>
    </source>
</evidence>
<feature type="region of interest" description="Disordered" evidence="1">
    <location>
        <begin position="263"/>
        <end position="303"/>
    </location>
</feature>
<dbReference type="AlphaFoldDB" id="A0A0D2P397"/>
<dbReference type="EMBL" id="KN817532">
    <property type="protein sequence ID" value="KJA25394.1"/>
    <property type="molecule type" value="Genomic_DNA"/>
</dbReference>
<name>A0A0D2P397_HYPSF</name>
<sequence>MADLHDDSIEYAPPRLPGHTRTAFLLGYAPSWLLIFALPPQGEKGTSRRRARWGRTLNWPSRFFWNKNHQPTFLSVFVAAATRPGAGAGGAKTVSTTVIKNPICAALGGDRQYDRRKTTVCVRWSTGCAVVVMWCAAGRQWTGRVGPFGTRTTNRPSLPPRCCCCAHRPSTRRRATVSTTVIAPRRRRHAAHTATPAAETVSTTVVNPVAGGRGNRRATRGGAGSGAHHEPAESFLLEQGPPTDLLCCPAILLLSLAREPAGDRQYDRHHTSSAPTPVQYATKGMSRRRRWRARDRLRDRRYS</sequence>
<gene>
    <name evidence="2" type="ORF">HYPSUDRAFT_199916</name>
</gene>
<reference evidence="3" key="1">
    <citation type="submission" date="2014-04" db="EMBL/GenBank/DDBJ databases">
        <title>Evolutionary Origins and Diversification of the Mycorrhizal Mutualists.</title>
        <authorList>
            <consortium name="DOE Joint Genome Institute"/>
            <consortium name="Mycorrhizal Genomics Consortium"/>
            <person name="Kohler A."/>
            <person name="Kuo A."/>
            <person name="Nagy L.G."/>
            <person name="Floudas D."/>
            <person name="Copeland A."/>
            <person name="Barry K.W."/>
            <person name="Cichocki N."/>
            <person name="Veneault-Fourrey C."/>
            <person name="LaButti K."/>
            <person name="Lindquist E.A."/>
            <person name="Lipzen A."/>
            <person name="Lundell T."/>
            <person name="Morin E."/>
            <person name="Murat C."/>
            <person name="Riley R."/>
            <person name="Ohm R."/>
            <person name="Sun H."/>
            <person name="Tunlid A."/>
            <person name="Henrissat B."/>
            <person name="Grigoriev I.V."/>
            <person name="Hibbett D.S."/>
            <person name="Martin F."/>
        </authorList>
    </citation>
    <scope>NUCLEOTIDE SEQUENCE [LARGE SCALE GENOMIC DNA]</scope>
    <source>
        <strain evidence="3">FD-334 SS-4</strain>
    </source>
</reference>
<accession>A0A0D2P397</accession>
<evidence type="ECO:0000313" key="3">
    <source>
        <dbReference type="Proteomes" id="UP000054270"/>
    </source>
</evidence>
<protein>
    <submittedName>
        <fullName evidence="2">Uncharacterized protein</fullName>
    </submittedName>
</protein>